<dbReference type="InterPro" id="IPR036396">
    <property type="entry name" value="Cyt_P450_sf"/>
</dbReference>
<dbReference type="PANTHER" id="PTHR46696:SF6">
    <property type="entry name" value="P450, PUTATIVE (EUROFUNG)-RELATED"/>
    <property type="match status" value="1"/>
</dbReference>
<comment type="similarity">
    <text evidence="1">Belongs to the cytochrome P450 family.</text>
</comment>
<evidence type="ECO:0000313" key="2">
    <source>
        <dbReference type="EMBL" id="TFU22737.1"/>
    </source>
</evidence>
<dbReference type="OrthoDB" id="502624at2"/>
<accession>A0A4Y9F490</accession>
<name>A0A4Y9F490_9MICC</name>
<dbReference type="GO" id="GO:0020037">
    <property type="term" value="F:heme binding"/>
    <property type="evidence" value="ECO:0007669"/>
    <property type="project" value="InterPro"/>
</dbReference>
<dbReference type="InterPro" id="IPR017972">
    <property type="entry name" value="Cyt_P450_CS"/>
</dbReference>
<dbReference type="Proteomes" id="UP000297951">
    <property type="component" value="Unassembled WGS sequence"/>
</dbReference>
<evidence type="ECO:0000313" key="3">
    <source>
        <dbReference type="Proteomes" id="UP000297951"/>
    </source>
</evidence>
<dbReference type="RefSeq" id="WP_135012143.1">
    <property type="nucleotide sequence ID" value="NZ_JADGLK010000014.1"/>
</dbReference>
<dbReference type="AlphaFoldDB" id="A0A4Y9F490"/>
<dbReference type="InterPro" id="IPR002397">
    <property type="entry name" value="Cyt_P450_B"/>
</dbReference>
<comment type="caution">
    <text evidence="2">The sequence shown here is derived from an EMBL/GenBank/DDBJ whole genome shotgun (WGS) entry which is preliminary data.</text>
</comment>
<gene>
    <name evidence="2" type="ORF">E4U03_05190</name>
</gene>
<dbReference type="Gene3D" id="1.10.630.10">
    <property type="entry name" value="Cytochrome P450"/>
    <property type="match status" value="1"/>
</dbReference>
<dbReference type="PROSITE" id="PS00086">
    <property type="entry name" value="CYTOCHROME_P450"/>
    <property type="match status" value="1"/>
</dbReference>
<protein>
    <submittedName>
        <fullName evidence="2">Cytochrome P450</fullName>
    </submittedName>
</protein>
<dbReference type="EMBL" id="SPQC01000014">
    <property type="protein sequence ID" value="TFU22737.1"/>
    <property type="molecule type" value="Genomic_DNA"/>
</dbReference>
<dbReference type="PANTHER" id="PTHR46696">
    <property type="entry name" value="P450, PUTATIVE (EUROFUNG)-RELATED"/>
    <property type="match status" value="1"/>
</dbReference>
<proteinExistence type="inferred from homology"/>
<sequence length="388" mass="43303">MTSQPTCPFDKLKDDYGMTRASASLSLVSDPKEVKEILGAPDIFVPGNALTAAVDLSPTSLRILLRYKFELPPILASASGATHRQVRSIVASFFSPARVRAQESSVRSAISRYLSAITPDSQNITQAFYDLSHGVPTMLMWDLTGVNPQVREAVNLDDRTLWAHSIDALELFWGWPDAERQEELAHSVGKLHRTLRRMVTYCKGNPSSLYGKLYEVGKSEAEVTSLAFFLTVAGQYTTTLLINSIMYYALTGQKDITFKQCADPEQANLLVRRVLETQSSVPTWRRMVAEETTVGGRTYSEGAEILLQLSGRPSENENPDTSLSFGWGLHRCLGALLAESESTWLINEWARWAEDQNHTLELVEQPQWIELLSFRAANDVKIKIAESK</sequence>
<organism evidence="2 3">
    <name type="scientific">Rothia nasimurium</name>
    <dbReference type="NCBI Taxonomy" id="85336"/>
    <lineage>
        <taxon>Bacteria</taxon>
        <taxon>Bacillati</taxon>
        <taxon>Actinomycetota</taxon>
        <taxon>Actinomycetes</taxon>
        <taxon>Micrococcales</taxon>
        <taxon>Micrococcaceae</taxon>
        <taxon>Rothia</taxon>
    </lineage>
</organism>
<evidence type="ECO:0000256" key="1">
    <source>
        <dbReference type="ARBA" id="ARBA00010617"/>
    </source>
</evidence>
<dbReference type="GO" id="GO:0004497">
    <property type="term" value="F:monooxygenase activity"/>
    <property type="evidence" value="ECO:0007669"/>
    <property type="project" value="InterPro"/>
</dbReference>
<dbReference type="GO" id="GO:0016705">
    <property type="term" value="F:oxidoreductase activity, acting on paired donors, with incorporation or reduction of molecular oxygen"/>
    <property type="evidence" value="ECO:0007669"/>
    <property type="project" value="InterPro"/>
</dbReference>
<reference evidence="2 3" key="1">
    <citation type="submission" date="2019-03" db="EMBL/GenBank/DDBJ databases">
        <title>Diversity of the mouse oral microbiome.</title>
        <authorList>
            <person name="Joseph S."/>
            <person name="Aduse-Opoku J."/>
            <person name="Curtis M."/>
            <person name="Wade W."/>
            <person name="Hashim A."/>
        </authorList>
    </citation>
    <scope>NUCLEOTIDE SEQUENCE [LARGE SCALE GENOMIC DNA]</scope>
    <source>
        <strain evidence="3">irhom_31</strain>
    </source>
</reference>
<dbReference type="PRINTS" id="PR00359">
    <property type="entry name" value="BP450"/>
</dbReference>
<dbReference type="GO" id="GO:0005506">
    <property type="term" value="F:iron ion binding"/>
    <property type="evidence" value="ECO:0007669"/>
    <property type="project" value="InterPro"/>
</dbReference>
<dbReference type="SUPFAM" id="SSF48264">
    <property type="entry name" value="Cytochrome P450"/>
    <property type="match status" value="1"/>
</dbReference>